<dbReference type="RefSeq" id="WP_119117949.1">
    <property type="nucleotide sequence ID" value="NZ_QWVS01000028.1"/>
</dbReference>
<comment type="caution">
    <text evidence="5">The sequence shown here is derived from an EMBL/GenBank/DDBJ whole genome shotgun (WGS) entry which is preliminary data.</text>
</comment>
<dbReference type="PROSITE" id="PS01081">
    <property type="entry name" value="HTH_TETR_1"/>
    <property type="match status" value="1"/>
</dbReference>
<feature type="DNA-binding region" description="H-T-H motif" evidence="3">
    <location>
        <begin position="26"/>
        <end position="45"/>
    </location>
</feature>
<accession>A0A398B2K2</accession>
<dbReference type="InterPro" id="IPR036271">
    <property type="entry name" value="Tet_transcr_reg_TetR-rel_C_sf"/>
</dbReference>
<dbReference type="PANTHER" id="PTHR43479:SF11">
    <property type="entry name" value="ACREF_ENVCD OPERON REPRESSOR-RELATED"/>
    <property type="match status" value="1"/>
</dbReference>
<dbReference type="InterPro" id="IPR009057">
    <property type="entry name" value="Homeodomain-like_sf"/>
</dbReference>
<gene>
    <name evidence="5" type="ORF">D1953_14735</name>
</gene>
<reference evidence="5 6" key="1">
    <citation type="submission" date="2018-08" db="EMBL/GenBank/DDBJ databases">
        <title>Bacillus jemisoniae sp. nov., Bacillus chryseoplanitiae sp. nov., Bacillus resnikiae sp. nov., and Bacillus frankliniae sp. nov., isolated from Viking spacecraft and associated surfaces.</title>
        <authorList>
            <person name="Seuylemezian A."/>
            <person name="Vaishampayan P."/>
        </authorList>
    </citation>
    <scope>NUCLEOTIDE SEQUENCE [LARGE SCALE GENOMIC DNA]</scope>
    <source>
        <strain evidence="5 6">MA001</strain>
    </source>
</reference>
<dbReference type="InterPro" id="IPR050624">
    <property type="entry name" value="HTH-type_Tx_Regulator"/>
</dbReference>
<evidence type="ECO:0000256" key="1">
    <source>
        <dbReference type="ARBA" id="ARBA00022491"/>
    </source>
</evidence>
<dbReference type="Pfam" id="PF00440">
    <property type="entry name" value="TetR_N"/>
    <property type="match status" value="1"/>
</dbReference>
<organism evidence="5 6">
    <name type="scientific">Peribacillus asahii</name>
    <dbReference type="NCBI Taxonomy" id="228899"/>
    <lineage>
        <taxon>Bacteria</taxon>
        <taxon>Bacillati</taxon>
        <taxon>Bacillota</taxon>
        <taxon>Bacilli</taxon>
        <taxon>Bacillales</taxon>
        <taxon>Bacillaceae</taxon>
        <taxon>Peribacillus</taxon>
    </lineage>
</organism>
<dbReference type="PROSITE" id="PS50977">
    <property type="entry name" value="HTH_TETR_2"/>
    <property type="match status" value="1"/>
</dbReference>
<dbReference type="GO" id="GO:0003677">
    <property type="term" value="F:DNA binding"/>
    <property type="evidence" value="ECO:0007669"/>
    <property type="project" value="UniProtKB-UniRule"/>
</dbReference>
<keyword evidence="1" id="KW-0678">Repressor</keyword>
<protein>
    <submittedName>
        <fullName evidence="5">TetR/AcrR family transcriptional regulator</fullName>
    </submittedName>
</protein>
<dbReference type="Pfam" id="PF16295">
    <property type="entry name" value="TetR_C_10"/>
    <property type="match status" value="1"/>
</dbReference>
<dbReference type="InterPro" id="IPR032551">
    <property type="entry name" value="BscR_C"/>
</dbReference>
<feature type="domain" description="HTH tetR-type" evidence="4">
    <location>
        <begin position="3"/>
        <end position="63"/>
    </location>
</feature>
<dbReference type="AlphaFoldDB" id="A0A398B2K2"/>
<dbReference type="PANTHER" id="PTHR43479">
    <property type="entry name" value="ACREF/ENVCD OPERON REPRESSOR-RELATED"/>
    <property type="match status" value="1"/>
</dbReference>
<keyword evidence="6" id="KW-1185">Reference proteome</keyword>
<dbReference type="SUPFAM" id="SSF46689">
    <property type="entry name" value="Homeodomain-like"/>
    <property type="match status" value="1"/>
</dbReference>
<sequence length="189" mass="21903">MITNKRDDVLEAALLLFAERGFDGTTIPMIADKAKVGAGTIYRYFENKEALFNTLFQYWVTRLSEIVKDNFPSDLTNIRLHHRHIFFQIIQFVNHNEHALHFIDSHCSTHYLDEKSQKLFADFLEFLRSILEKGKEQGDICSLPADALIAIVYGAIVQLFKLMRMNILEETPELLVNIEECCWNAIKAH</sequence>
<dbReference type="Gene3D" id="1.10.357.10">
    <property type="entry name" value="Tetracycline Repressor, domain 2"/>
    <property type="match status" value="1"/>
</dbReference>
<evidence type="ECO:0000313" key="6">
    <source>
        <dbReference type="Proteomes" id="UP000266016"/>
    </source>
</evidence>
<dbReference type="InterPro" id="IPR001647">
    <property type="entry name" value="HTH_TetR"/>
</dbReference>
<dbReference type="PRINTS" id="PR00455">
    <property type="entry name" value="HTHTETR"/>
</dbReference>
<dbReference type="Proteomes" id="UP000266016">
    <property type="component" value="Unassembled WGS sequence"/>
</dbReference>
<dbReference type="InterPro" id="IPR023772">
    <property type="entry name" value="DNA-bd_HTH_TetR-type_CS"/>
</dbReference>
<evidence type="ECO:0000313" key="5">
    <source>
        <dbReference type="EMBL" id="RID84097.1"/>
    </source>
</evidence>
<dbReference type="EMBL" id="QWVS01000028">
    <property type="protein sequence ID" value="RID84097.1"/>
    <property type="molecule type" value="Genomic_DNA"/>
</dbReference>
<keyword evidence="2 3" id="KW-0238">DNA-binding</keyword>
<dbReference type="SUPFAM" id="SSF48498">
    <property type="entry name" value="Tetracyclin repressor-like, C-terminal domain"/>
    <property type="match status" value="1"/>
</dbReference>
<proteinExistence type="predicted"/>
<evidence type="ECO:0000256" key="3">
    <source>
        <dbReference type="PROSITE-ProRule" id="PRU00335"/>
    </source>
</evidence>
<name>A0A398B2K2_9BACI</name>
<evidence type="ECO:0000259" key="4">
    <source>
        <dbReference type="PROSITE" id="PS50977"/>
    </source>
</evidence>
<evidence type="ECO:0000256" key="2">
    <source>
        <dbReference type="ARBA" id="ARBA00023125"/>
    </source>
</evidence>